<dbReference type="PANTHER" id="PTHR14969:SF13">
    <property type="entry name" value="AT30094P"/>
    <property type="match status" value="1"/>
</dbReference>
<dbReference type="SMART" id="SM00014">
    <property type="entry name" value="acidPPc"/>
    <property type="match status" value="1"/>
</dbReference>
<dbReference type="InterPro" id="IPR000326">
    <property type="entry name" value="PAP2/HPO"/>
</dbReference>
<feature type="domain" description="Phosphatidic acid phosphatase type 2/haloperoxidase" evidence="2">
    <location>
        <begin position="106"/>
        <end position="231"/>
    </location>
</feature>
<feature type="transmembrane region" description="Helical" evidence="1">
    <location>
        <begin position="25"/>
        <end position="46"/>
    </location>
</feature>
<keyword evidence="1" id="KW-0812">Transmembrane</keyword>
<evidence type="ECO:0000313" key="3">
    <source>
        <dbReference type="EMBL" id="MET8436263.1"/>
    </source>
</evidence>
<protein>
    <submittedName>
        <fullName evidence="3">Phosphatase PAP2 family protein</fullName>
    </submittedName>
</protein>
<dbReference type="SUPFAM" id="SSF48317">
    <property type="entry name" value="Acid phosphatase/Vanadium-dependent haloperoxidase"/>
    <property type="match status" value="1"/>
</dbReference>
<dbReference type="CDD" id="cd03392">
    <property type="entry name" value="PAP2_like_2"/>
    <property type="match status" value="1"/>
</dbReference>
<gene>
    <name evidence="3" type="ORF">ABZV61_26470</name>
</gene>
<organism evidence="3 4">
    <name type="scientific">Streptomyces sp. 900116325</name>
    <dbReference type="NCBI Taxonomy" id="3154295"/>
    <lineage>
        <taxon>Bacteria</taxon>
        <taxon>Bacillati</taxon>
        <taxon>Actinomycetota</taxon>
        <taxon>Actinomycetes</taxon>
        <taxon>Kitasatosporales</taxon>
        <taxon>Streptomycetaceae</taxon>
        <taxon>Streptomyces</taxon>
    </lineage>
</organism>
<feature type="transmembrane region" description="Helical" evidence="1">
    <location>
        <begin position="216"/>
        <end position="234"/>
    </location>
</feature>
<keyword evidence="4" id="KW-1185">Reference proteome</keyword>
<dbReference type="Gene3D" id="1.20.144.10">
    <property type="entry name" value="Phosphatidic acid phosphatase type 2/haloperoxidase"/>
    <property type="match status" value="1"/>
</dbReference>
<dbReference type="RefSeq" id="WP_356672857.1">
    <property type="nucleotide sequence ID" value="NZ_JBEXEF010000089.1"/>
</dbReference>
<keyword evidence="1" id="KW-0472">Membrane</keyword>
<comment type="caution">
    <text evidence="3">The sequence shown here is derived from an EMBL/GenBank/DDBJ whole genome shotgun (WGS) entry which is preliminary data.</text>
</comment>
<feature type="transmembrane region" description="Helical" evidence="1">
    <location>
        <begin position="188"/>
        <end position="210"/>
    </location>
</feature>
<evidence type="ECO:0000256" key="1">
    <source>
        <dbReference type="SAM" id="Phobius"/>
    </source>
</evidence>
<dbReference type="Pfam" id="PF01569">
    <property type="entry name" value="PAP2"/>
    <property type="match status" value="1"/>
</dbReference>
<reference evidence="3 4" key="1">
    <citation type="submission" date="2024-06" db="EMBL/GenBank/DDBJ databases">
        <title>The Natural Products Discovery Center: Release of the First 8490 Sequenced Strains for Exploring Actinobacteria Biosynthetic Diversity.</title>
        <authorList>
            <person name="Kalkreuter E."/>
            <person name="Kautsar S.A."/>
            <person name="Yang D."/>
            <person name="Bader C.D."/>
            <person name="Teijaro C.N."/>
            <person name="Fluegel L."/>
            <person name="Davis C.M."/>
            <person name="Simpson J.R."/>
            <person name="Lauterbach L."/>
            <person name="Steele A.D."/>
            <person name="Gui C."/>
            <person name="Meng S."/>
            <person name="Li G."/>
            <person name="Viehrig K."/>
            <person name="Ye F."/>
            <person name="Su P."/>
            <person name="Kiefer A.F."/>
            <person name="Nichols A."/>
            <person name="Cepeda A.J."/>
            <person name="Yan W."/>
            <person name="Fan B."/>
            <person name="Jiang Y."/>
            <person name="Adhikari A."/>
            <person name="Zheng C.-J."/>
            <person name="Schuster L."/>
            <person name="Cowan T.M."/>
            <person name="Smanski M.J."/>
            <person name="Chevrette M.G."/>
            <person name="De Carvalho L.P.S."/>
            <person name="Shen B."/>
        </authorList>
    </citation>
    <scope>NUCLEOTIDE SEQUENCE [LARGE SCALE GENOMIC DNA]</scope>
    <source>
        <strain evidence="3 4">NPDC005137</strain>
    </source>
</reference>
<keyword evidence="1" id="KW-1133">Transmembrane helix</keyword>
<feature type="transmembrane region" description="Helical" evidence="1">
    <location>
        <begin position="105"/>
        <end position="125"/>
    </location>
</feature>
<evidence type="ECO:0000313" key="4">
    <source>
        <dbReference type="Proteomes" id="UP001550044"/>
    </source>
</evidence>
<sequence>MSGETSAMEQGRFPEDPIAPRIRTALGAVLIGVVGLLGLTAVVLTARHGSVLPIDRAAHTWSLHHRPAALVSVARVVTATGTGAFPYAAAVAAGLTAGRDVRHRLAYAAGALAFLLLGQALRLGLMEAIGRPRPAVDDWATHASGFAFPSGHATTSALTAGLLVAAIGHRARLRPAGAAAPGRSTGTAAVAVLLGCWAAAVGTSRVLLGVHWATDVVAGWLFAAVWLGLGAALIRIRAAPPRSR</sequence>
<name>A0ABV2UEI2_9ACTN</name>
<dbReference type="EMBL" id="JBEXIP010000024">
    <property type="protein sequence ID" value="MET8436263.1"/>
    <property type="molecule type" value="Genomic_DNA"/>
</dbReference>
<dbReference type="PANTHER" id="PTHR14969">
    <property type="entry name" value="SPHINGOSINE-1-PHOSPHATE PHOSPHOHYDROLASE"/>
    <property type="match status" value="1"/>
</dbReference>
<dbReference type="Proteomes" id="UP001550044">
    <property type="component" value="Unassembled WGS sequence"/>
</dbReference>
<proteinExistence type="predicted"/>
<accession>A0ABV2UEI2</accession>
<evidence type="ECO:0000259" key="2">
    <source>
        <dbReference type="SMART" id="SM00014"/>
    </source>
</evidence>
<feature type="transmembrane region" description="Helical" evidence="1">
    <location>
        <begin position="145"/>
        <end position="167"/>
    </location>
</feature>
<dbReference type="InterPro" id="IPR036938">
    <property type="entry name" value="PAP2/HPO_sf"/>
</dbReference>